<dbReference type="PANTHER" id="PTHR19879">
    <property type="entry name" value="TRANSCRIPTION INITIATION FACTOR TFIID"/>
    <property type="match status" value="1"/>
</dbReference>
<dbReference type="OMA" id="EDGFDIM"/>
<proteinExistence type="predicted"/>
<dbReference type="STRING" id="655827.E9EI30"/>
<dbReference type="InterPro" id="IPR011044">
    <property type="entry name" value="Quino_amine_DH_bsu"/>
</dbReference>
<keyword evidence="6" id="KW-1185">Reference proteome</keyword>
<evidence type="ECO:0000256" key="2">
    <source>
        <dbReference type="ARBA" id="ARBA00022737"/>
    </source>
</evidence>
<dbReference type="SUPFAM" id="SSF50969">
    <property type="entry name" value="YVTN repeat-like/Quinoprotein amine dehydrogenase"/>
    <property type="match status" value="1"/>
</dbReference>
<dbReference type="InterPro" id="IPR001680">
    <property type="entry name" value="WD40_rpt"/>
</dbReference>
<dbReference type="Gene3D" id="2.130.10.10">
    <property type="entry name" value="YVTN repeat-like/Quinoprotein amine dehydrogenase"/>
    <property type="match status" value="1"/>
</dbReference>
<dbReference type="InterPro" id="IPR019775">
    <property type="entry name" value="WD40_repeat_CS"/>
</dbReference>
<dbReference type="Pfam" id="PF00400">
    <property type="entry name" value="WD40"/>
    <property type="match status" value="1"/>
</dbReference>
<reference evidence="5 6" key="1">
    <citation type="journal article" date="2011" name="PLoS Genet.">
        <title>Genome sequencing and comparative transcriptomics of the model entomopathogenic fungi Metarhizium anisopliae and M. acridum.</title>
        <authorList>
            <person name="Gao Q."/>
            <person name="Jin K."/>
            <person name="Ying S.H."/>
            <person name="Zhang Y."/>
            <person name="Xiao G."/>
            <person name="Shang Y."/>
            <person name="Duan Z."/>
            <person name="Hu X."/>
            <person name="Xie X.Q."/>
            <person name="Zhou G."/>
            <person name="Peng G."/>
            <person name="Luo Z."/>
            <person name="Huang W."/>
            <person name="Wang B."/>
            <person name="Fang W."/>
            <person name="Wang S."/>
            <person name="Zhong Y."/>
            <person name="Ma L.J."/>
            <person name="St Leger R.J."/>
            <person name="Zhao G.P."/>
            <person name="Pei Y."/>
            <person name="Feng M.G."/>
            <person name="Xia Y."/>
            <person name="Wang C."/>
        </authorList>
    </citation>
    <scope>NUCLEOTIDE SEQUENCE [LARGE SCALE GENOMIC DNA]</scope>
    <source>
        <strain evidence="5 6">CQMa 102</strain>
    </source>
</reference>
<evidence type="ECO:0000256" key="4">
    <source>
        <dbReference type="SAM" id="MobiDB-lite"/>
    </source>
</evidence>
<name>E9EI30_METAQ</name>
<keyword evidence="2" id="KW-0677">Repeat</keyword>
<feature type="region of interest" description="Disordered" evidence="4">
    <location>
        <begin position="341"/>
        <end position="362"/>
    </location>
</feature>
<dbReference type="EMBL" id="GL698627">
    <property type="protein sequence ID" value="EFY84426.1"/>
    <property type="molecule type" value="Genomic_DNA"/>
</dbReference>
<feature type="repeat" description="WD" evidence="3">
    <location>
        <begin position="169"/>
        <end position="209"/>
    </location>
</feature>
<dbReference type="KEGG" id="maw:19253839"/>
<protein>
    <submittedName>
        <fullName evidence="5">Uncharacterized protein</fullName>
    </submittedName>
</protein>
<dbReference type="AlphaFoldDB" id="E9EI30"/>
<dbReference type="PANTHER" id="PTHR19879:SF9">
    <property type="entry name" value="TRANSCRIPTION INITIATION FACTOR TFIID SUBUNIT 5"/>
    <property type="match status" value="1"/>
</dbReference>
<dbReference type="InParanoid" id="E9EI30"/>
<evidence type="ECO:0000256" key="1">
    <source>
        <dbReference type="ARBA" id="ARBA00022574"/>
    </source>
</evidence>
<dbReference type="eggNOG" id="KOG0295">
    <property type="taxonomic scope" value="Eukaryota"/>
</dbReference>
<dbReference type="SMART" id="SM00320">
    <property type="entry name" value="WD40"/>
    <property type="match status" value="3"/>
</dbReference>
<dbReference type="InterPro" id="IPR015943">
    <property type="entry name" value="WD40/YVTN_repeat-like_dom_sf"/>
</dbReference>
<dbReference type="PROSITE" id="PS00678">
    <property type="entry name" value="WD_REPEATS_1"/>
    <property type="match status" value="1"/>
</dbReference>
<dbReference type="OrthoDB" id="2013972at2759"/>
<keyword evidence="1 3" id="KW-0853">WD repeat</keyword>
<dbReference type="PROSITE" id="PS50082">
    <property type="entry name" value="WD_REPEATS_2"/>
    <property type="match status" value="2"/>
</dbReference>
<dbReference type="Proteomes" id="UP000002499">
    <property type="component" value="Unassembled WGS sequence"/>
</dbReference>
<evidence type="ECO:0000256" key="3">
    <source>
        <dbReference type="PROSITE-ProRule" id="PRU00221"/>
    </source>
</evidence>
<evidence type="ECO:0000313" key="6">
    <source>
        <dbReference type="Proteomes" id="UP000002499"/>
    </source>
</evidence>
<feature type="repeat" description="WD" evidence="3">
    <location>
        <begin position="300"/>
        <end position="341"/>
    </location>
</feature>
<evidence type="ECO:0000313" key="5">
    <source>
        <dbReference type="EMBL" id="EFY84426.1"/>
    </source>
</evidence>
<dbReference type="GeneID" id="19253839"/>
<dbReference type="HOGENOM" id="CLU_045005_0_0_1"/>
<accession>E9EI30</accession>
<sequence length="362" mass="39103">MIPRFSPSEIPEPLLSQLTLVRRYQWVSAKTEITSVGLSPTSSSLASAFRVYANPSTGQSWVDFFDLFSRKGYTKVTGSHAALAPAGAAKNRVATIRNWTVQVGQGVEYPYASTVLVRDFSTGKTIVELNGAVSEPVVWSRDGITVAAGECNGRMGVWDGRTGARVGSVVSHIDKITHAAFTPDHKLVTLSRDGTVRVTDPRTAKTITKLEIEGRGSTNPRLLAVCPNGRTIVSLWGTMVHVWLPQANHLTSYNLNATRTTEGWPLCISPGLRWMANRTENGFDVVDVASGLIAWEDRENDGVASIVTAAAFSADTKVLLLGRMNGTVEAWDLEEGTAIQSPRAGVERLGPTGSKDRQQASH</sequence>
<gene>
    <name evidence="5" type="ORF">MAC_09528</name>
</gene>
<organism evidence="6">
    <name type="scientific">Metarhizium acridum (strain CQMa 102)</name>
    <dbReference type="NCBI Taxonomy" id="655827"/>
    <lineage>
        <taxon>Eukaryota</taxon>
        <taxon>Fungi</taxon>
        <taxon>Dikarya</taxon>
        <taxon>Ascomycota</taxon>
        <taxon>Pezizomycotina</taxon>
        <taxon>Sordariomycetes</taxon>
        <taxon>Hypocreomycetidae</taxon>
        <taxon>Hypocreales</taxon>
        <taxon>Clavicipitaceae</taxon>
        <taxon>Metarhizium</taxon>
    </lineage>
</organism>